<dbReference type="AlphaFoldDB" id="A0AAV1K3D5"/>
<reference evidence="1 2" key="1">
    <citation type="submission" date="2023-11" db="EMBL/GenBank/DDBJ databases">
        <authorList>
            <person name="Okamura Y."/>
        </authorList>
    </citation>
    <scope>NUCLEOTIDE SEQUENCE [LARGE SCALE GENOMIC DNA]</scope>
</reference>
<comment type="caution">
    <text evidence="1">The sequence shown here is derived from an EMBL/GenBank/DDBJ whole genome shotgun (WGS) entry which is preliminary data.</text>
</comment>
<gene>
    <name evidence="1" type="ORF">LNINA_LOCUS13788</name>
</gene>
<keyword evidence="2" id="KW-1185">Reference proteome</keyword>
<sequence>MIKRTVKCISGNLCFSGWTCKAVGLPDVLDAWQHIERHTYFKRWGIKSQLPPKIPKIHILNGSLPCFPQYQRKRSTWTEERINCILEHKSPYAEEKLLMCIAATLNF</sequence>
<evidence type="ECO:0000313" key="1">
    <source>
        <dbReference type="EMBL" id="CAK1554935.1"/>
    </source>
</evidence>
<proteinExistence type="predicted"/>
<name>A0AAV1K3D5_9NEOP</name>
<dbReference type="Proteomes" id="UP001497472">
    <property type="component" value="Unassembled WGS sequence"/>
</dbReference>
<accession>A0AAV1K3D5</accession>
<dbReference type="EMBL" id="CAVLEF010000279">
    <property type="protein sequence ID" value="CAK1554935.1"/>
    <property type="molecule type" value="Genomic_DNA"/>
</dbReference>
<organism evidence="1 2">
    <name type="scientific">Leptosia nina</name>
    <dbReference type="NCBI Taxonomy" id="320188"/>
    <lineage>
        <taxon>Eukaryota</taxon>
        <taxon>Metazoa</taxon>
        <taxon>Ecdysozoa</taxon>
        <taxon>Arthropoda</taxon>
        <taxon>Hexapoda</taxon>
        <taxon>Insecta</taxon>
        <taxon>Pterygota</taxon>
        <taxon>Neoptera</taxon>
        <taxon>Endopterygota</taxon>
        <taxon>Lepidoptera</taxon>
        <taxon>Glossata</taxon>
        <taxon>Ditrysia</taxon>
        <taxon>Papilionoidea</taxon>
        <taxon>Pieridae</taxon>
        <taxon>Pierinae</taxon>
        <taxon>Leptosia</taxon>
    </lineage>
</organism>
<evidence type="ECO:0000313" key="2">
    <source>
        <dbReference type="Proteomes" id="UP001497472"/>
    </source>
</evidence>
<protein>
    <submittedName>
        <fullName evidence="1">Uncharacterized protein</fullName>
    </submittedName>
</protein>